<evidence type="ECO:0000313" key="2">
    <source>
        <dbReference type="EMBL" id="MBM3316960.1"/>
    </source>
</evidence>
<evidence type="ECO:0000256" key="1">
    <source>
        <dbReference type="SAM" id="MobiDB-lite"/>
    </source>
</evidence>
<evidence type="ECO:0000313" key="3">
    <source>
        <dbReference type="Proteomes" id="UP000748308"/>
    </source>
</evidence>
<proteinExistence type="predicted"/>
<accession>A0A937X860</accession>
<name>A0A937X860_UNCEI</name>
<organism evidence="2 3">
    <name type="scientific">Eiseniibacteriota bacterium</name>
    <dbReference type="NCBI Taxonomy" id="2212470"/>
    <lineage>
        <taxon>Bacteria</taxon>
        <taxon>Candidatus Eiseniibacteriota</taxon>
    </lineage>
</organism>
<reference evidence="2" key="1">
    <citation type="submission" date="2019-03" db="EMBL/GenBank/DDBJ databases">
        <title>Lake Tanganyika Metagenome-Assembled Genomes (MAGs).</title>
        <authorList>
            <person name="Tran P."/>
        </authorList>
    </citation>
    <scope>NUCLEOTIDE SEQUENCE</scope>
    <source>
        <strain evidence="2">M_DeepCast_400m_m2_100</strain>
    </source>
</reference>
<gene>
    <name evidence="2" type="ORF">FJY75_03815</name>
</gene>
<sequence>MSEGRRRAGTRIRAGQAPAAGALILGRLEAAEAALERGDLAGARRATEGAGRWMTLLGAGDRAAAAEGPMGEARRLIEARLIRLRSAAEVHLTACRERLAGLRRQRRLAGESERGGGAGGSWLDRQA</sequence>
<protein>
    <submittedName>
        <fullName evidence="2">Uncharacterized protein</fullName>
    </submittedName>
</protein>
<comment type="caution">
    <text evidence="2">The sequence shown here is derived from an EMBL/GenBank/DDBJ whole genome shotgun (WGS) entry which is preliminary data.</text>
</comment>
<dbReference type="EMBL" id="VGIY01000060">
    <property type="protein sequence ID" value="MBM3316960.1"/>
    <property type="molecule type" value="Genomic_DNA"/>
</dbReference>
<dbReference type="Proteomes" id="UP000748308">
    <property type="component" value="Unassembled WGS sequence"/>
</dbReference>
<dbReference type="AlphaFoldDB" id="A0A937X860"/>
<feature type="region of interest" description="Disordered" evidence="1">
    <location>
        <begin position="106"/>
        <end position="127"/>
    </location>
</feature>